<gene>
    <name evidence="1" type="ORF">PNW85_19480</name>
</gene>
<evidence type="ECO:0000313" key="2">
    <source>
        <dbReference type="Proteomes" id="UP001212160"/>
    </source>
</evidence>
<dbReference type="EMBL" id="JAQMLA010000128">
    <property type="protein sequence ID" value="MDB8688784.1"/>
    <property type="molecule type" value="Genomic_DNA"/>
</dbReference>
<dbReference type="InterPro" id="IPR009229">
    <property type="entry name" value="AgrD"/>
</dbReference>
<name>A0AAW6DIS7_MEDGN</name>
<dbReference type="Proteomes" id="UP001212160">
    <property type="component" value="Unassembled WGS sequence"/>
</dbReference>
<accession>A0AAW6DIS7</accession>
<protein>
    <submittedName>
        <fullName evidence="1">Cyclic lactone autoinducer peptide</fullName>
    </submittedName>
</protein>
<dbReference type="RefSeq" id="WP_178830874.1">
    <property type="nucleotide sequence ID" value="NZ_JAQMLA010000128.1"/>
</dbReference>
<reference evidence="1" key="1">
    <citation type="submission" date="2023-01" db="EMBL/GenBank/DDBJ databases">
        <title>Human gut microbiome strain richness.</title>
        <authorList>
            <person name="Chen-Liaw A."/>
        </authorList>
    </citation>
    <scope>NUCLEOTIDE SEQUENCE</scope>
    <source>
        <strain evidence="1">RTP21484st1_H11_RTP21484_190118</strain>
    </source>
</reference>
<evidence type="ECO:0000313" key="1">
    <source>
        <dbReference type="EMBL" id="MDB8688784.1"/>
    </source>
</evidence>
<comment type="caution">
    <text evidence="1">The sequence shown here is derived from an EMBL/GenBank/DDBJ whole genome shotgun (WGS) entry which is preliminary data.</text>
</comment>
<proteinExistence type="predicted"/>
<organism evidence="1 2">
    <name type="scientific">Mediterraneibacter gnavus</name>
    <name type="common">Ruminococcus gnavus</name>
    <dbReference type="NCBI Taxonomy" id="33038"/>
    <lineage>
        <taxon>Bacteria</taxon>
        <taxon>Bacillati</taxon>
        <taxon>Bacillota</taxon>
        <taxon>Clostridia</taxon>
        <taxon>Lachnospirales</taxon>
        <taxon>Lachnospiraceae</taxon>
        <taxon>Mediterraneibacter</taxon>
    </lineage>
</organism>
<dbReference type="NCBIfam" id="TIGR04223">
    <property type="entry name" value="quorum_AgrD"/>
    <property type="match status" value="1"/>
</dbReference>
<dbReference type="AlphaFoldDB" id="A0AAW6DIS7"/>
<sequence length="50" mass="5719">MNSKKTVREITQKVVKKVAERTAANCCVYIYHQNKVPNKLKGINVDKKNS</sequence>